<evidence type="ECO:0000313" key="2">
    <source>
        <dbReference type="Proteomes" id="UP000249061"/>
    </source>
</evidence>
<comment type="caution">
    <text evidence="1">The sequence shown here is derived from an EMBL/GenBank/DDBJ whole genome shotgun (WGS) entry which is preliminary data.</text>
</comment>
<dbReference type="Proteomes" id="UP000249061">
    <property type="component" value="Unassembled WGS sequence"/>
</dbReference>
<proteinExistence type="predicted"/>
<organism evidence="1 2">
    <name type="scientific">Archangium gephyra</name>
    <dbReference type="NCBI Taxonomy" id="48"/>
    <lineage>
        <taxon>Bacteria</taxon>
        <taxon>Pseudomonadati</taxon>
        <taxon>Myxococcota</taxon>
        <taxon>Myxococcia</taxon>
        <taxon>Myxococcales</taxon>
        <taxon>Cystobacterineae</taxon>
        <taxon>Archangiaceae</taxon>
        <taxon>Archangium</taxon>
    </lineage>
</organism>
<reference evidence="1 2" key="1">
    <citation type="submission" date="2017-08" db="EMBL/GenBank/DDBJ databases">
        <title>Infants hospitalized years apart are colonized by the same room-sourced microbial strains.</title>
        <authorList>
            <person name="Brooks B."/>
            <person name="Olm M.R."/>
            <person name="Firek B.A."/>
            <person name="Baker R."/>
            <person name="Thomas B.C."/>
            <person name="Morowitz M.J."/>
            <person name="Banfield J.F."/>
        </authorList>
    </citation>
    <scope>NUCLEOTIDE SEQUENCE [LARGE SCALE GENOMIC DNA]</scope>
    <source>
        <strain evidence="1">S2_003_000_R2_14</strain>
    </source>
</reference>
<name>A0A2W5U1F0_9BACT</name>
<dbReference type="SUPFAM" id="SSF111384">
    <property type="entry name" value="OmpH-like"/>
    <property type="match status" value="1"/>
</dbReference>
<evidence type="ECO:0008006" key="3">
    <source>
        <dbReference type="Google" id="ProtNLM"/>
    </source>
</evidence>
<accession>A0A2W5U1F0</accession>
<dbReference type="AlphaFoldDB" id="A0A2W5U1F0"/>
<dbReference type="Gene3D" id="3.30.910.20">
    <property type="entry name" value="Skp domain"/>
    <property type="match status" value="1"/>
</dbReference>
<dbReference type="InterPro" id="IPR024930">
    <property type="entry name" value="Skp_dom_sf"/>
</dbReference>
<protein>
    <recommendedName>
        <fullName evidence="3">OmpH family outer membrane protein</fullName>
    </recommendedName>
</protein>
<evidence type="ECO:0000313" key="1">
    <source>
        <dbReference type="EMBL" id="PZR18316.1"/>
    </source>
</evidence>
<dbReference type="EMBL" id="QFQP01000001">
    <property type="protein sequence ID" value="PZR18316.1"/>
    <property type="molecule type" value="Genomic_DNA"/>
</dbReference>
<sequence length="110" mass="12050">MATVLVVDLTALLDTSKVGIEAAKTLEKEWQAAHQAPEAERVELLRKLQARRDVAREALFSRARPLVAAIGKEKRADLVLDRSAVLWAANAEDVTKLLIDRVDAAGPLKL</sequence>
<dbReference type="GO" id="GO:0051082">
    <property type="term" value="F:unfolded protein binding"/>
    <property type="evidence" value="ECO:0007669"/>
    <property type="project" value="InterPro"/>
</dbReference>
<gene>
    <name evidence="1" type="ORF">DI536_00060</name>
</gene>